<organism evidence="1 2">
    <name type="scientific">Rhamnusium bicolor</name>
    <dbReference type="NCBI Taxonomy" id="1586634"/>
    <lineage>
        <taxon>Eukaryota</taxon>
        <taxon>Metazoa</taxon>
        <taxon>Ecdysozoa</taxon>
        <taxon>Arthropoda</taxon>
        <taxon>Hexapoda</taxon>
        <taxon>Insecta</taxon>
        <taxon>Pterygota</taxon>
        <taxon>Neoptera</taxon>
        <taxon>Endopterygota</taxon>
        <taxon>Coleoptera</taxon>
        <taxon>Polyphaga</taxon>
        <taxon>Cucujiformia</taxon>
        <taxon>Chrysomeloidea</taxon>
        <taxon>Cerambycidae</taxon>
        <taxon>Lepturinae</taxon>
        <taxon>Rhagiini</taxon>
        <taxon>Rhamnusium</taxon>
    </lineage>
</organism>
<name>A0AAV8ZTU2_9CUCU</name>
<keyword evidence="2" id="KW-1185">Reference proteome</keyword>
<dbReference type="Proteomes" id="UP001162156">
    <property type="component" value="Unassembled WGS sequence"/>
</dbReference>
<comment type="caution">
    <text evidence="1">The sequence shown here is derived from an EMBL/GenBank/DDBJ whole genome shotgun (WGS) entry which is preliminary data.</text>
</comment>
<dbReference type="PANTHER" id="PTHR47331">
    <property type="entry name" value="PHD-TYPE DOMAIN-CONTAINING PROTEIN"/>
    <property type="match status" value="1"/>
</dbReference>
<dbReference type="AlphaFoldDB" id="A0AAV8ZTU2"/>
<evidence type="ECO:0000313" key="2">
    <source>
        <dbReference type="Proteomes" id="UP001162156"/>
    </source>
</evidence>
<proteinExistence type="predicted"/>
<dbReference type="EMBL" id="JANEYF010000269">
    <property type="protein sequence ID" value="KAJ8971009.1"/>
    <property type="molecule type" value="Genomic_DNA"/>
</dbReference>
<gene>
    <name evidence="1" type="ORF">NQ314_000927</name>
</gene>
<evidence type="ECO:0000313" key="1">
    <source>
        <dbReference type="EMBL" id="KAJ8971009.1"/>
    </source>
</evidence>
<reference evidence="1" key="1">
    <citation type="journal article" date="2023" name="Insect Mol. Biol.">
        <title>Genome sequencing provides insights into the evolution of gene families encoding plant cell wall-degrading enzymes in longhorned beetles.</title>
        <authorList>
            <person name="Shin N.R."/>
            <person name="Okamura Y."/>
            <person name="Kirsch R."/>
            <person name="Pauchet Y."/>
        </authorList>
    </citation>
    <scope>NUCLEOTIDE SEQUENCE</scope>
    <source>
        <strain evidence="1">RBIC_L_NR</strain>
    </source>
</reference>
<accession>A0AAV8ZTU2</accession>
<protein>
    <submittedName>
        <fullName evidence="1">Uncharacterized protein</fullName>
    </submittedName>
</protein>
<sequence length="132" mass="15469">MQCREQKETIKLRVMFDASAHAPDFLSIHEQLYAGEHLVSNLLAGLLNFRFGKIGLMADIEKAFLKIELNENERNSHTLQWYVEPINKNNAFPNIREYRMKQITFGVIYSPFLLDATKWKPYVSSRVNKIQH</sequence>